<dbReference type="InterPro" id="IPR055247">
    <property type="entry name" value="InsJ-like_HTH"/>
</dbReference>
<evidence type="ECO:0000313" key="2">
    <source>
        <dbReference type="EMBL" id="QIR14366.1"/>
    </source>
</evidence>
<dbReference type="Proteomes" id="UP000502608">
    <property type="component" value="Chromosome"/>
</dbReference>
<dbReference type="Pfam" id="PF13518">
    <property type="entry name" value="HTH_28"/>
    <property type="match status" value="1"/>
</dbReference>
<protein>
    <submittedName>
        <fullName evidence="2">Helix-turn-helix domain-containing protein</fullName>
    </submittedName>
</protein>
<accession>A0A6G9QIN5</accession>
<dbReference type="EMBL" id="CP050313">
    <property type="protein sequence ID" value="QIR14366.1"/>
    <property type="molecule type" value="Genomic_DNA"/>
</dbReference>
<name>A0A6G9QIN5_9GAMM</name>
<dbReference type="AlphaFoldDB" id="A0A6G9QIN5"/>
<evidence type="ECO:0000259" key="1">
    <source>
        <dbReference type="Pfam" id="PF13518"/>
    </source>
</evidence>
<gene>
    <name evidence="2" type="ORF">HBH39_07605</name>
</gene>
<proteinExistence type="predicted"/>
<dbReference type="RefSeq" id="WP_167677053.1">
    <property type="nucleotide sequence ID" value="NZ_CP050313.1"/>
</dbReference>
<keyword evidence="3" id="KW-1185">Reference proteome</keyword>
<evidence type="ECO:0000313" key="3">
    <source>
        <dbReference type="Proteomes" id="UP000502608"/>
    </source>
</evidence>
<reference evidence="2 3" key="1">
    <citation type="submission" date="2020-03" db="EMBL/GenBank/DDBJ databases">
        <title>Complete genome sequence of Shewanella sp.</title>
        <authorList>
            <person name="Kim Y.-S."/>
            <person name="Kim S.-J."/>
            <person name="Jung H.-K."/>
            <person name="Kim K.-H."/>
        </authorList>
    </citation>
    <scope>NUCLEOTIDE SEQUENCE [LARGE SCALE GENOMIC DNA]</scope>
    <source>
        <strain evidence="2 3">PN3F2</strain>
    </source>
</reference>
<organism evidence="2 3">
    <name type="scientific">Shewanella aestuarii</name>
    <dbReference type="NCBI Taxonomy" id="1028752"/>
    <lineage>
        <taxon>Bacteria</taxon>
        <taxon>Pseudomonadati</taxon>
        <taxon>Pseudomonadota</taxon>
        <taxon>Gammaproteobacteria</taxon>
        <taxon>Alteromonadales</taxon>
        <taxon>Shewanellaceae</taxon>
        <taxon>Shewanella</taxon>
    </lineage>
</organism>
<dbReference type="NCBIfam" id="NF047593">
    <property type="entry name" value="IS66_ISAeme5_TnpA"/>
    <property type="match status" value="1"/>
</dbReference>
<sequence>MNAQEKHQYWSSLIEQQKQSDKSITQFCAEQNISYQTFYTWAKKLRTQPEPQRLQPILVTDVSVENVNVVTLVLANGLRAQLPIHLSASQIQHWVAALQ</sequence>
<feature type="domain" description="Insertion element IS150 protein InsJ-like helix-turn-helix" evidence="1">
    <location>
        <begin position="16"/>
        <end position="48"/>
    </location>
</feature>
<dbReference type="KEGG" id="saes:HBH39_07605"/>